<sequence>MESLHSSLHHPAQRAWSEPHIHPSQLMYPLFVTMRTGDKKIPALEPEMQWGQGSDGTFSTLVTHLLTLMTKGLTSVMLFGVVDDKDECGSMADDESTPVIKCTAALRKALPELLVACDVCMCEYTDHGHCGILRDVDGDHVVDYGRTLKRLMNISLAYAKAGAHMVCPSDMMDNRIGAIRQIFNENGFEHVSIMAYTSKKASVMYAPFRDAVESTFQGDRKRYQHPVGSTSHAALAFERDVKQGADSVIVKPALFYSDIVASFAAKRLVPVVCYLVSGEYKMIKDYGESTNSLENVVREAHIGLLRAGASVFITYFTPYILDHCAKW</sequence>
<proteinExistence type="predicted"/>
<reference evidence="1 2" key="1">
    <citation type="journal article" date="2022" name="bioRxiv">
        <title>The genome of the oomycete Peronosclerospora sorghi, a cosmopolitan pathogen of maize and sorghum, is inflated with dispersed pseudogenes.</title>
        <authorList>
            <person name="Fletcher K."/>
            <person name="Martin F."/>
            <person name="Isakeit T."/>
            <person name="Cavanaugh K."/>
            <person name="Magill C."/>
            <person name="Michelmore R."/>
        </authorList>
    </citation>
    <scope>NUCLEOTIDE SEQUENCE [LARGE SCALE GENOMIC DNA]</scope>
    <source>
        <strain evidence="1">P6</strain>
    </source>
</reference>
<evidence type="ECO:0000313" key="2">
    <source>
        <dbReference type="Proteomes" id="UP001163321"/>
    </source>
</evidence>
<organism evidence="1 2">
    <name type="scientific">Peronosclerospora sorghi</name>
    <dbReference type="NCBI Taxonomy" id="230839"/>
    <lineage>
        <taxon>Eukaryota</taxon>
        <taxon>Sar</taxon>
        <taxon>Stramenopiles</taxon>
        <taxon>Oomycota</taxon>
        <taxon>Peronosporomycetes</taxon>
        <taxon>Peronosporales</taxon>
        <taxon>Peronosporaceae</taxon>
        <taxon>Peronosclerospora</taxon>
    </lineage>
</organism>
<accession>A0ACC0W7X2</accession>
<name>A0ACC0W7X2_9STRA</name>
<comment type="caution">
    <text evidence="1">The sequence shown here is derived from an EMBL/GenBank/DDBJ whole genome shotgun (WGS) entry which is preliminary data.</text>
</comment>
<protein>
    <submittedName>
        <fullName evidence="1">Uncharacterized protein</fullName>
    </submittedName>
</protein>
<gene>
    <name evidence="1" type="ORF">PsorP6_007923</name>
</gene>
<dbReference type="EMBL" id="CM047582">
    <property type="protein sequence ID" value="KAI9914834.1"/>
    <property type="molecule type" value="Genomic_DNA"/>
</dbReference>
<dbReference type="Proteomes" id="UP001163321">
    <property type="component" value="Chromosome 3"/>
</dbReference>
<keyword evidence="2" id="KW-1185">Reference proteome</keyword>
<evidence type="ECO:0000313" key="1">
    <source>
        <dbReference type="EMBL" id="KAI9914834.1"/>
    </source>
</evidence>